<evidence type="ECO:0000313" key="4">
    <source>
        <dbReference type="Proteomes" id="UP001432027"/>
    </source>
</evidence>
<dbReference type="PROSITE" id="PS00615">
    <property type="entry name" value="C_TYPE_LECTIN_1"/>
    <property type="match status" value="1"/>
</dbReference>
<evidence type="ECO:0000313" key="3">
    <source>
        <dbReference type="EMBL" id="GMT02984.1"/>
    </source>
</evidence>
<dbReference type="PANTHER" id="PTHR22991:SF40">
    <property type="entry name" value="PROTEIN CBG13490"/>
    <property type="match status" value="1"/>
</dbReference>
<name>A0AAV5U9B8_9BILA</name>
<evidence type="ECO:0000259" key="2">
    <source>
        <dbReference type="PROSITE" id="PS50041"/>
    </source>
</evidence>
<dbReference type="SUPFAM" id="SSF49854">
    <property type="entry name" value="Spermadhesin, CUB domain"/>
    <property type="match status" value="1"/>
</dbReference>
<dbReference type="InterPro" id="IPR035914">
    <property type="entry name" value="Sperma_CUB_dom_sf"/>
</dbReference>
<feature type="domain" description="C-type lectin" evidence="2">
    <location>
        <begin position="87"/>
        <end position="204"/>
    </location>
</feature>
<sequence length="307" mass="33383">GLVCDSSSHRWKWADGSAVDFKPSSYDKGINTLSQSESVFIFPALDADYCSGCGYTDVDTFDVYCTTQLQQPIPSDDGCESFEDDNDDDICYQVGATAENWQDAQKICQSVGSDIASIHNSRENSFVRRMAVSKGALSGMFLGASISGKGKEFEWIDGTKWDYENFFPGFPIAGYGDCLAMDTQGTTGEWVNVDCSSKQAVACERKQHYTAPACSAGPWIEGDIIYSTGFPVSASTPCDYILSVDTGKKVQVEVVMLEANSCCDHLILTENYIGGNIVANLTGEVDDQTYVTSSSNFMRISWQPNGG</sequence>
<organism evidence="3 4">
    <name type="scientific">Pristionchus entomophagus</name>
    <dbReference type="NCBI Taxonomy" id="358040"/>
    <lineage>
        <taxon>Eukaryota</taxon>
        <taxon>Metazoa</taxon>
        <taxon>Ecdysozoa</taxon>
        <taxon>Nematoda</taxon>
        <taxon>Chromadorea</taxon>
        <taxon>Rhabditida</taxon>
        <taxon>Rhabditina</taxon>
        <taxon>Diplogasteromorpha</taxon>
        <taxon>Diplogasteroidea</taxon>
        <taxon>Neodiplogasteridae</taxon>
        <taxon>Pristionchus</taxon>
    </lineage>
</organism>
<evidence type="ECO:0000256" key="1">
    <source>
        <dbReference type="ARBA" id="ARBA00023157"/>
    </source>
</evidence>
<dbReference type="SUPFAM" id="SSF56436">
    <property type="entry name" value="C-type lectin-like"/>
    <property type="match status" value="1"/>
</dbReference>
<keyword evidence="1" id="KW-1015">Disulfide bond</keyword>
<dbReference type="Gene3D" id="3.10.100.10">
    <property type="entry name" value="Mannose-Binding Protein A, subunit A"/>
    <property type="match status" value="1"/>
</dbReference>
<dbReference type="PANTHER" id="PTHR22991">
    <property type="entry name" value="PROTEIN CBG13490"/>
    <property type="match status" value="1"/>
</dbReference>
<gene>
    <name evidence="3" type="ORF">PENTCL1PPCAC_25158</name>
</gene>
<feature type="non-terminal residue" evidence="3">
    <location>
        <position position="1"/>
    </location>
</feature>
<dbReference type="PROSITE" id="PS50041">
    <property type="entry name" value="C_TYPE_LECTIN_2"/>
    <property type="match status" value="1"/>
</dbReference>
<dbReference type="Proteomes" id="UP001432027">
    <property type="component" value="Unassembled WGS sequence"/>
</dbReference>
<protein>
    <recommendedName>
        <fullName evidence="2">C-type lectin domain-containing protein</fullName>
    </recommendedName>
</protein>
<dbReference type="InterPro" id="IPR001304">
    <property type="entry name" value="C-type_lectin-like"/>
</dbReference>
<dbReference type="InterPro" id="IPR016187">
    <property type="entry name" value="CTDL_fold"/>
</dbReference>
<feature type="non-terminal residue" evidence="3">
    <location>
        <position position="307"/>
    </location>
</feature>
<dbReference type="SMART" id="SM00034">
    <property type="entry name" value="CLECT"/>
    <property type="match status" value="1"/>
</dbReference>
<proteinExistence type="predicted"/>
<dbReference type="InterPro" id="IPR050976">
    <property type="entry name" value="Snaclec"/>
</dbReference>
<dbReference type="InterPro" id="IPR016186">
    <property type="entry name" value="C-type_lectin-like/link_sf"/>
</dbReference>
<accession>A0AAV5U9B8</accession>
<dbReference type="InterPro" id="IPR018378">
    <property type="entry name" value="C-type_lectin_CS"/>
</dbReference>
<dbReference type="EMBL" id="BTSX01000006">
    <property type="protein sequence ID" value="GMT02984.1"/>
    <property type="molecule type" value="Genomic_DNA"/>
</dbReference>
<reference evidence="3" key="1">
    <citation type="submission" date="2023-10" db="EMBL/GenBank/DDBJ databases">
        <title>Genome assembly of Pristionchus species.</title>
        <authorList>
            <person name="Yoshida K."/>
            <person name="Sommer R.J."/>
        </authorList>
    </citation>
    <scope>NUCLEOTIDE SEQUENCE</scope>
    <source>
        <strain evidence="3">RS0144</strain>
    </source>
</reference>
<keyword evidence="4" id="KW-1185">Reference proteome</keyword>
<dbReference type="CDD" id="cd00037">
    <property type="entry name" value="CLECT"/>
    <property type="match status" value="1"/>
</dbReference>
<comment type="caution">
    <text evidence="3">The sequence shown here is derived from an EMBL/GenBank/DDBJ whole genome shotgun (WGS) entry which is preliminary data.</text>
</comment>
<dbReference type="AlphaFoldDB" id="A0AAV5U9B8"/>
<dbReference type="Gene3D" id="2.60.120.290">
    <property type="entry name" value="Spermadhesin, CUB domain"/>
    <property type="match status" value="1"/>
</dbReference>
<dbReference type="Pfam" id="PF00059">
    <property type="entry name" value="Lectin_C"/>
    <property type="match status" value="1"/>
</dbReference>